<proteinExistence type="predicted"/>
<name>A0A2R6NX81_9APHY</name>
<keyword evidence="2" id="KW-1185">Reference proteome</keyword>
<evidence type="ECO:0000313" key="2">
    <source>
        <dbReference type="Proteomes" id="UP000186601"/>
    </source>
</evidence>
<sequence length="280" mass="31626">MKGQRESEPVAQPPIREEVQIFLQPGREADETSIGLNMDWETFCDIRDSLKCGSRYAYRDGVLTLEAAPCKVRTGIIASIQSQLDIRGAFGTESALWPRVYPNLGTTLSPRTGYVFRIPDVHIGIESMWNLSHEYDGRLRKFVVVDIDTSNDISNNLGLVDEWFEGSEDVMQVILVHIDKEEAYQITHALNVTASPTQPMSSDNIGVRDCGTIWRWGRGSHGHKALIEEIKIMLNEVDDYTDIPFTFVDFAVELGLKVPKGKDLLVTLDWNRILADVLWD</sequence>
<gene>
    <name evidence="1" type="ORF">PHLCEN_2v7403</name>
</gene>
<dbReference type="EMBL" id="MLYV02000740">
    <property type="protein sequence ID" value="PSR78460.1"/>
    <property type="molecule type" value="Genomic_DNA"/>
</dbReference>
<reference evidence="1 2" key="1">
    <citation type="submission" date="2018-02" db="EMBL/GenBank/DDBJ databases">
        <title>Genome sequence of the basidiomycete white-rot fungus Phlebia centrifuga.</title>
        <authorList>
            <person name="Granchi Z."/>
            <person name="Peng M."/>
            <person name="de Vries R.P."/>
            <person name="Hilden K."/>
            <person name="Makela M.R."/>
            <person name="Grigoriev I."/>
            <person name="Riley R."/>
        </authorList>
    </citation>
    <scope>NUCLEOTIDE SEQUENCE [LARGE SCALE GENOMIC DNA]</scope>
    <source>
        <strain evidence="1 2">FBCC195</strain>
    </source>
</reference>
<dbReference type="Proteomes" id="UP000186601">
    <property type="component" value="Unassembled WGS sequence"/>
</dbReference>
<organism evidence="1 2">
    <name type="scientific">Hermanssonia centrifuga</name>
    <dbReference type="NCBI Taxonomy" id="98765"/>
    <lineage>
        <taxon>Eukaryota</taxon>
        <taxon>Fungi</taxon>
        <taxon>Dikarya</taxon>
        <taxon>Basidiomycota</taxon>
        <taxon>Agaricomycotina</taxon>
        <taxon>Agaricomycetes</taxon>
        <taxon>Polyporales</taxon>
        <taxon>Meruliaceae</taxon>
        <taxon>Hermanssonia</taxon>
    </lineage>
</organism>
<protein>
    <submittedName>
        <fullName evidence="1">Uncharacterized protein</fullName>
    </submittedName>
</protein>
<dbReference type="AlphaFoldDB" id="A0A2R6NX81"/>
<accession>A0A2R6NX81</accession>
<evidence type="ECO:0000313" key="1">
    <source>
        <dbReference type="EMBL" id="PSR78460.1"/>
    </source>
</evidence>
<comment type="caution">
    <text evidence="1">The sequence shown here is derived from an EMBL/GenBank/DDBJ whole genome shotgun (WGS) entry which is preliminary data.</text>
</comment>
<dbReference type="OrthoDB" id="10569065at2759"/>